<dbReference type="InterPro" id="IPR057670">
    <property type="entry name" value="SH3_retrovirus"/>
</dbReference>
<evidence type="ECO:0000256" key="11">
    <source>
        <dbReference type="ARBA" id="ARBA00022801"/>
    </source>
</evidence>
<dbReference type="Pfam" id="PF13976">
    <property type="entry name" value="gag_pre-integrs"/>
    <property type="match status" value="1"/>
</dbReference>
<evidence type="ECO:0000256" key="7">
    <source>
        <dbReference type="ARBA" id="ARBA00022723"/>
    </source>
</evidence>
<evidence type="ECO:0000256" key="16">
    <source>
        <dbReference type="ARBA" id="ARBA00022918"/>
    </source>
</evidence>
<dbReference type="GO" id="GO:0003887">
    <property type="term" value="F:DNA-directed DNA polymerase activity"/>
    <property type="evidence" value="ECO:0007669"/>
    <property type="project" value="UniProtKB-KW"/>
</dbReference>
<keyword evidence="17" id="KW-0239">DNA-directed DNA polymerase</keyword>
<gene>
    <name evidence="25" type="primary">BQ5605_C130g13363</name>
    <name evidence="25" type="ORF">BQ5605_C130G13363</name>
</gene>
<evidence type="ECO:0000313" key="25">
    <source>
        <dbReference type="EMBL" id="SGY89164.1"/>
    </source>
</evidence>
<reference evidence="25 26" key="1">
    <citation type="submission" date="2016-11" db="EMBL/GenBank/DDBJ databases">
        <authorList>
            <person name="Jaros S."/>
            <person name="Januszkiewicz K."/>
            <person name="Wedrychowicz H."/>
        </authorList>
    </citation>
    <scope>NUCLEOTIDE SEQUENCE [LARGE SCALE GENOMIC DNA]</scope>
</reference>
<proteinExistence type="predicted"/>
<dbReference type="Pfam" id="PF00665">
    <property type="entry name" value="rve"/>
    <property type="match status" value="1"/>
</dbReference>
<evidence type="ECO:0000256" key="20">
    <source>
        <dbReference type="ARBA" id="ARBA00023268"/>
    </source>
</evidence>
<feature type="region of interest" description="Disordered" evidence="23">
    <location>
        <begin position="1317"/>
        <end position="1383"/>
    </location>
</feature>
<evidence type="ECO:0000259" key="24">
    <source>
        <dbReference type="PROSITE" id="PS50994"/>
    </source>
</evidence>
<evidence type="ECO:0000256" key="14">
    <source>
        <dbReference type="ARBA" id="ARBA00022884"/>
    </source>
</evidence>
<keyword evidence="18" id="KW-0917">Virion maturation</keyword>
<dbReference type="GO" id="GO:0006508">
    <property type="term" value="P:proteolysis"/>
    <property type="evidence" value="ECO:0007669"/>
    <property type="project" value="UniProtKB-KW"/>
</dbReference>
<dbReference type="PANTHER" id="PTHR42648">
    <property type="entry name" value="TRANSPOSASE, PUTATIVE-RELATED"/>
    <property type="match status" value="1"/>
</dbReference>
<keyword evidence="15" id="KW-0229">DNA integration</keyword>
<comment type="catalytic activity">
    <reaction evidence="21">
        <text>DNA(n) + a 2'-deoxyribonucleoside 5'-triphosphate = DNA(n+1) + diphosphate</text>
        <dbReference type="Rhea" id="RHEA:22508"/>
        <dbReference type="Rhea" id="RHEA-COMP:17339"/>
        <dbReference type="Rhea" id="RHEA-COMP:17340"/>
        <dbReference type="ChEBI" id="CHEBI:33019"/>
        <dbReference type="ChEBI" id="CHEBI:61560"/>
        <dbReference type="ChEBI" id="CHEBI:173112"/>
        <dbReference type="EC" id="2.7.7.49"/>
    </reaction>
</comment>
<keyword evidence="4" id="KW-0645">Protease</keyword>
<dbReference type="SUPFAM" id="SSF53098">
    <property type="entry name" value="Ribonuclease H-like"/>
    <property type="match status" value="1"/>
</dbReference>
<evidence type="ECO:0000256" key="22">
    <source>
        <dbReference type="ARBA" id="ARBA00049244"/>
    </source>
</evidence>
<name>A0A2X0MHU5_9BASI</name>
<evidence type="ECO:0000256" key="19">
    <source>
        <dbReference type="ARBA" id="ARBA00023172"/>
    </source>
</evidence>
<evidence type="ECO:0000256" key="12">
    <source>
        <dbReference type="ARBA" id="ARBA00022840"/>
    </source>
</evidence>
<evidence type="ECO:0000256" key="21">
    <source>
        <dbReference type="ARBA" id="ARBA00048173"/>
    </source>
</evidence>
<dbReference type="GO" id="GO:0046872">
    <property type="term" value="F:metal ion binding"/>
    <property type="evidence" value="ECO:0007669"/>
    <property type="project" value="UniProtKB-KW"/>
</dbReference>
<dbReference type="CDD" id="cd09272">
    <property type="entry name" value="RNase_HI_RT_Ty1"/>
    <property type="match status" value="1"/>
</dbReference>
<dbReference type="GO" id="GO:0005524">
    <property type="term" value="F:ATP binding"/>
    <property type="evidence" value="ECO:0007669"/>
    <property type="project" value="UniProtKB-KW"/>
</dbReference>
<dbReference type="SUPFAM" id="SSF56672">
    <property type="entry name" value="DNA/RNA polymerases"/>
    <property type="match status" value="1"/>
</dbReference>
<protein>
    <submittedName>
        <fullName evidence="25">BQ5605_C130g13363 protein</fullName>
    </submittedName>
</protein>
<dbReference type="GO" id="GO:0003723">
    <property type="term" value="F:RNA binding"/>
    <property type="evidence" value="ECO:0007669"/>
    <property type="project" value="UniProtKB-KW"/>
</dbReference>
<dbReference type="PANTHER" id="PTHR42648:SF11">
    <property type="entry name" value="TRANSPOSON TY4-P GAG-POL POLYPROTEIN"/>
    <property type="match status" value="1"/>
</dbReference>
<accession>A0A2X0MHU5</accession>
<dbReference type="InterPro" id="IPR001584">
    <property type="entry name" value="Integrase_cat-core"/>
</dbReference>
<dbReference type="InterPro" id="IPR036397">
    <property type="entry name" value="RNaseH_sf"/>
</dbReference>
<keyword evidence="5" id="KW-0548">Nucleotidyltransferase</keyword>
<dbReference type="PROSITE" id="PS50994">
    <property type="entry name" value="INTEGRASE"/>
    <property type="match status" value="1"/>
</dbReference>
<evidence type="ECO:0000256" key="9">
    <source>
        <dbReference type="ARBA" id="ARBA00022750"/>
    </source>
</evidence>
<dbReference type="GO" id="GO:0004519">
    <property type="term" value="F:endonuclease activity"/>
    <property type="evidence" value="ECO:0007669"/>
    <property type="project" value="UniProtKB-KW"/>
</dbReference>
<keyword evidence="12" id="KW-0067">ATP-binding</keyword>
<dbReference type="GO" id="GO:0005634">
    <property type="term" value="C:nucleus"/>
    <property type="evidence" value="ECO:0007669"/>
    <property type="project" value="UniProtKB-ARBA"/>
</dbReference>
<keyword evidence="17" id="KW-0808">Transferase</keyword>
<dbReference type="InterPro" id="IPR012337">
    <property type="entry name" value="RNaseH-like_sf"/>
</dbReference>
<evidence type="ECO:0000256" key="8">
    <source>
        <dbReference type="ARBA" id="ARBA00022741"/>
    </source>
</evidence>
<keyword evidence="9" id="KW-0064">Aspartyl protease</keyword>
<dbReference type="InterPro" id="IPR025724">
    <property type="entry name" value="GAG-pre-integrase_dom"/>
</dbReference>
<keyword evidence="10" id="KW-0255">Endonuclease</keyword>
<evidence type="ECO:0000256" key="18">
    <source>
        <dbReference type="ARBA" id="ARBA00023113"/>
    </source>
</evidence>
<dbReference type="InterPro" id="IPR013103">
    <property type="entry name" value="RVT_2"/>
</dbReference>
<keyword evidence="6" id="KW-0540">Nuclease</keyword>
<comment type="catalytic activity">
    <reaction evidence="22">
        <text>DNA(n) + a 2'-deoxyribonucleoside 5'-triphosphate = DNA(n+1) + diphosphate</text>
        <dbReference type="Rhea" id="RHEA:22508"/>
        <dbReference type="Rhea" id="RHEA-COMP:17339"/>
        <dbReference type="Rhea" id="RHEA-COMP:17340"/>
        <dbReference type="ChEBI" id="CHEBI:33019"/>
        <dbReference type="ChEBI" id="CHEBI:61560"/>
        <dbReference type="ChEBI" id="CHEBI:173112"/>
        <dbReference type="EC" id="2.7.7.7"/>
    </reaction>
</comment>
<evidence type="ECO:0000256" key="13">
    <source>
        <dbReference type="ARBA" id="ARBA00022842"/>
    </source>
</evidence>
<dbReference type="EMBL" id="FQNC01000058">
    <property type="protein sequence ID" value="SGY89164.1"/>
    <property type="molecule type" value="Genomic_DNA"/>
</dbReference>
<sequence length="1383" mass="152550">MDDTLPPLRRCCRHHPPRFPKHARLDGPKTFANWTRQLRLCLADDIRSYVLDGIVPLLANSIDSAEVSAVLDAIPTADLTAPKIYLTLKSRYAPDDATRTLELFSRLWSFRPMPGTVGEFDGWIMEFKAIAQEIIDTKTTINDVLATLLLAIAHPSLESFKASFTDEQRTQRSLPAIDSLADRMRVQLRSTNCLACHSPSHRVAECPVRAKHPPPGPCRSCKQNHWSFDCKKALENGKKADTANSTANSQHHVGCIATGFLARRRQLRTNSFVVDSGATSHMVSDKSLFTTYRHIAPTKIGGIAGGINAIGTGNIAFVAASGHPITLTGVLHTPGLFVNLLSVSRLCDTDDVRVAFTKHGIDIDKNGHNIAEGTRLDEGLYLLDADHSKCQHIALLSRSQSSVPLLTLHRCLGHLAPSSIQKMVAAGLLEGLRAGYSDEEVEKFVCNACLSAKGHRLPFPDSDSHSSERLGLVHSDVLSLPERSLTGKRYLVTFLDDYSRKLWAYAIGHKSEVFSVFKTWLAEVELETGATLKVLRTDNGGEYCSRAFTDFCKVRGTRRQYSIPRTPQQNGRAERVNRSIVEGILALLADAHLPKTFWEEAAAYFVYCKNLVQHSALDKATPNSVWQGGRTTASALHPFGCAAWLTVAPELRSKLDPKAVRVLFTGYDLASKAFRFYDTTTKKVTLGRNATFVDTEFPGLCGDSAEPDDDTHFASAPFADPQTTVKSWTPLVSTYREPASAEESPDELDLIGRHSRDESPDEIDFLTRHHRAFIATDDDTSDTEAIEPVKSITSDPQTWREAMSGDKREVWAKAAADEFNSMRDNFKVFTIDDRSTVPAGATIVSSKFVWKTKRNALGEITGHKARLVAQGNRQRDGIDFTETFAPVARFSSIRSLLALAATNGLHVHQADIDKAYLHGDLDHDIWMTAPRGFDLPGDKVLRLRHSIYGLKQAGRIWNRHIDASLRDLGYTATGTDHCVYSRLDDRQHPHYIALYVDDLLMISPDLAEIERVISGLEQRYGVKRLGPAEYILGIQIRRLDDGSIALSQERYIMDVLARFHFDTTTRGTTVPMTPGLSLTAIPGQATERIRSWYLQAIGSLLYISLGTRPDIAFAVSYLARFANNPGHRHWIAVKHIFRYLRATYRDELVYARGEARITGVVGYSDANWGACVDTSISTMGYVFYIAGSAVSWSSKRQSRVADSTTDAEYLALSHAGKEGIYLSQLLEELHVQPVAPAHIFTDNEAAAAVARDPVRVTGTRHIRLREHFVRDMVNRGDISLSHVGTSDMVADIFTKALGPKVFSTHCYALGLRTRHPRLGSASHSRGGGCKESTLSSTEAPRSSRAPASPPPCGGDLGARDCLSEQAPADSGARPLGRPLEVAT</sequence>
<keyword evidence="14" id="KW-0694">RNA-binding</keyword>
<keyword evidence="20" id="KW-0511">Multifunctional enzyme</keyword>
<dbReference type="Pfam" id="PF25597">
    <property type="entry name" value="SH3_retrovirus"/>
    <property type="match status" value="1"/>
</dbReference>
<keyword evidence="11" id="KW-0378">Hydrolase</keyword>
<organism evidence="25 26">
    <name type="scientific">Microbotryum silenes-dioicae</name>
    <dbReference type="NCBI Taxonomy" id="796604"/>
    <lineage>
        <taxon>Eukaryota</taxon>
        <taxon>Fungi</taxon>
        <taxon>Dikarya</taxon>
        <taxon>Basidiomycota</taxon>
        <taxon>Pucciniomycotina</taxon>
        <taxon>Microbotryomycetes</taxon>
        <taxon>Microbotryales</taxon>
        <taxon>Microbotryaceae</taxon>
        <taxon>Microbotryum</taxon>
    </lineage>
</organism>
<keyword evidence="7" id="KW-0479">Metal-binding</keyword>
<keyword evidence="13" id="KW-0460">Magnesium</keyword>
<dbReference type="InterPro" id="IPR039537">
    <property type="entry name" value="Retrotran_Ty1/copia-like"/>
</dbReference>
<evidence type="ECO:0000256" key="10">
    <source>
        <dbReference type="ARBA" id="ARBA00022759"/>
    </source>
</evidence>
<dbReference type="InterPro" id="IPR054722">
    <property type="entry name" value="PolX-like_BBD"/>
</dbReference>
<keyword evidence="26" id="KW-1185">Reference proteome</keyword>
<evidence type="ECO:0000256" key="1">
    <source>
        <dbReference type="ARBA" id="ARBA00002180"/>
    </source>
</evidence>
<keyword evidence="2" id="KW-0815">Transposition</keyword>
<keyword evidence="19" id="KW-0233">DNA recombination</keyword>
<dbReference type="Gene3D" id="3.30.420.10">
    <property type="entry name" value="Ribonuclease H-like superfamily/Ribonuclease H"/>
    <property type="match status" value="1"/>
</dbReference>
<dbReference type="Pfam" id="PF22936">
    <property type="entry name" value="Pol_BBD"/>
    <property type="match status" value="1"/>
</dbReference>
<evidence type="ECO:0000256" key="3">
    <source>
        <dbReference type="ARBA" id="ARBA00022612"/>
    </source>
</evidence>
<dbReference type="GO" id="GO:0006310">
    <property type="term" value="P:DNA recombination"/>
    <property type="evidence" value="ECO:0007669"/>
    <property type="project" value="UniProtKB-KW"/>
</dbReference>
<evidence type="ECO:0000256" key="17">
    <source>
        <dbReference type="ARBA" id="ARBA00022932"/>
    </source>
</evidence>
<dbReference type="InterPro" id="IPR043502">
    <property type="entry name" value="DNA/RNA_pol_sf"/>
</dbReference>
<dbReference type="Pfam" id="PF07727">
    <property type="entry name" value="RVT_2"/>
    <property type="match status" value="1"/>
</dbReference>
<evidence type="ECO:0000256" key="23">
    <source>
        <dbReference type="SAM" id="MobiDB-lite"/>
    </source>
</evidence>
<dbReference type="GO" id="GO:0003964">
    <property type="term" value="F:RNA-directed DNA polymerase activity"/>
    <property type="evidence" value="ECO:0007669"/>
    <property type="project" value="UniProtKB-KW"/>
</dbReference>
<evidence type="ECO:0000256" key="4">
    <source>
        <dbReference type="ARBA" id="ARBA00022670"/>
    </source>
</evidence>
<dbReference type="GO" id="GO:0015074">
    <property type="term" value="P:DNA integration"/>
    <property type="evidence" value="ECO:0007669"/>
    <property type="project" value="UniProtKB-KW"/>
</dbReference>
<keyword evidence="8" id="KW-0547">Nucleotide-binding</keyword>
<evidence type="ECO:0000256" key="6">
    <source>
        <dbReference type="ARBA" id="ARBA00022722"/>
    </source>
</evidence>
<dbReference type="GO" id="GO:0032196">
    <property type="term" value="P:transposition"/>
    <property type="evidence" value="ECO:0007669"/>
    <property type="project" value="UniProtKB-KW"/>
</dbReference>
<dbReference type="GO" id="GO:0004190">
    <property type="term" value="F:aspartic-type endopeptidase activity"/>
    <property type="evidence" value="ECO:0007669"/>
    <property type="project" value="UniProtKB-KW"/>
</dbReference>
<keyword evidence="16" id="KW-0695">RNA-directed DNA polymerase</keyword>
<dbReference type="Proteomes" id="UP000249464">
    <property type="component" value="Unassembled WGS sequence"/>
</dbReference>
<comment type="function">
    <text evidence="1">The aspartyl protease (PR) mediates the proteolytic cleavages of the Gag and Gag-Pol polyproteins after assembly of the VLP.</text>
</comment>
<feature type="domain" description="Integrase catalytic" evidence="24">
    <location>
        <begin position="456"/>
        <end position="630"/>
    </location>
</feature>
<evidence type="ECO:0000256" key="2">
    <source>
        <dbReference type="ARBA" id="ARBA00022578"/>
    </source>
</evidence>
<evidence type="ECO:0000313" key="26">
    <source>
        <dbReference type="Proteomes" id="UP000249464"/>
    </source>
</evidence>
<evidence type="ECO:0000256" key="5">
    <source>
        <dbReference type="ARBA" id="ARBA00022695"/>
    </source>
</evidence>
<keyword evidence="3" id="KW-1188">Viral release from host cell</keyword>
<evidence type="ECO:0000256" key="15">
    <source>
        <dbReference type="ARBA" id="ARBA00022908"/>
    </source>
</evidence>